<dbReference type="OrthoDB" id="9776534at2"/>
<dbReference type="NCBIfam" id="NF001033">
    <property type="entry name" value="PRK00114.1"/>
    <property type="match status" value="1"/>
</dbReference>
<dbReference type="GO" id="GO:0051082">
    <property type="term" value="F:unfolded protein binding"/>
    <property type="evidence" value="ECO:0007669"/>
    <property type="project" value="UniProtKB-UniRule"/>
</dbReference>
<dbReference type="Gene3D" id="3.90.1280.10">
    <property type="entry name" value="HSP33 redox switch-like"/>
    <property type="match status" value="1"/>
</dbReference>
<feature type="disulfide bond" description="Redox-active" evidence="6">
    <location>
        <begin position="236"/>
        <end position="238"/>
    </location>
</feature>
<proteinExistence type="inferred from homology"/>
<gene>
    <name evidence="6" type="primary">hslO</name>
    <name evidence="7" type="ORF">SAMN02983006_01010</name>
</gene>
<dbReference type="PANTHER" id="PTHR30111">
    <property type="entry name" value="33 KDA CHAPERONIN"/>
    <property type="match status" value="1"/>
</dbReference>
<keyword evidence="2 6" id="KW-0862">Zinc</keyword>
<dbReference type="PANTHER" id="PTHR30111:SF1">
    <property type="entry name" value="33 KDA CHAPERONIN"/>
    <property type="match status" value="1"/>
</dbReference>
<dbReference type="InterPro" id="IPR016153">
    <property type="entry name" value="Heat_shock_Hsp33_N"/>
</dbReference>
<evidence type="ECO:0000256" key="6">
    <source>
        <dbReference type="HAMAP-Rule" id="MF_00117"/>
    </source>
</evidence>
<dbReference type="AlphaFoldDB" id="A0A1I4H8I7"/>
<dbReference type="RefSeq" id="WP_089860637.1">
    <property type="nucleotide sequence ID" value="NZ_FOTI01000010.1"/>
</dbReference>
<comment type="similarity">
    <text evidence="6">Belongs to the HSP33 family.</text>
</comment>
<comment type="PTM">
    <text evidence="6">Under oxidizing conditions two disulfide bonds are formed involving the reactive cysteines. Under reducing conditions zinc is bound to the reactive cysteines and the protein is inactive.</text>
</comment>
<dbReference type="Proteomes" id="UP000199006">
    <property type="component" value="Unassembled WGS sequence"/>
</dbReference>
<organism evidence="7 8">
    <name type="scientific">Halanaerobium salsuginis</name>
    <dbReference type="NCBI Taxonomy" id="29563"/>
    <lineage>
        <taxon>Bacteria</taxon>
        <taxon>Bacillati</taxon>
        <taxon>Bacillota</taxon>
        <taxon>Clostridia</taxon>
        <taxon>Halanaerobiales</taxon>
        <taxon>Halanaerobiaceae</taxon>
        <taxon>Halanaerobium</taxon>
    </lineage>
</organism>
<dbReference type="GO" id="GO:0044183">
    <property type="term" value="F:protein folding chaperone"/>
    <property type="evidence" value="ECO:0007669"/>
    <property type="project" value="TreeGrafter"/>
</dbReference>
<dbReference type="GO" id="GO:0042026">
    <property type="term" value="P:protein refolding"/>
    <property type="evidence" value="ECO:0007669"/>
    <property type="project" value="TreeGrafter"/>
</dbReference>
<keyword evidence="8" id="KW-1185">Reference proteome</keyword>
<reference evidence="7 8" key="1">
    <citation type="submission" date="2016-10" db="EMBL/GenBank/DDBJ databases">
        <authorList>
            <person name="de Groot N.N."/>
        </authorList>
    </citation>
    <scope>NUCLEOTIDE SEQUENCE [LARGE SCALE GENOMIC DNA]</scope>
    <source>
        <strain evidence="7 8">ATCC 51327</strain>
    </source>
</reference>
<dbReference type="EMBL" id="FOTI01000010">
    <property type="protein sequence ID" value="SFL38554.1"/>
    <property type="molecule type" value="Genomic_DNA"/>
</dbReference>
<dbReference type="HAMAP" id="MF_00117">
    <property type="entry name" value="HslO"/>
    <property type="match status" value="1"/>
</dbReference>
<feature type="disulfide bond" description="Redox-active" evidence="6">
    <location>
        <begin position="269"/>
        <end position="272"/>
    </location>
</feature>
<evidence type="ECO:0000256" key="5">
    <source>
        <dbReference type="ARBA" id="ARBA00023284"/>
    </source>
</evidence>
<dbReference type="STRING" id="29563.SAMN02983006_01010"/>
<keyword evidence="3 6" id="KW-1015">Disulfide bond</keyword>
<keyword evidence="5 6" id="KW-0676">Redox-active center</keyword>
<evidence type="ECO:0000256" key="2">
    <source>
        <dbReference type="ARBA" id="ARBA00022833"/>
    </source>
</evidence>
<dbReference type="SUPFAM" id="SSF64397">
    <property type="entry name" value="Hsp33 domain"/>
    <property type="match status" value="1"/>
</dbReference>
<dbReference type="InterPro" id="IPR000397">
    <property type="entry name" value="Heat_shock_Hsp33"/>
</dbReference>
<keyword evidence="4 6" id="KW-0143">Chaperone</keyword>
<evidence type="ECO:0000256" key="3">
    <source>
        <dbReference type="ARBA" id="ARBA00023157"/>
    </source>
</evidence>
<dbReference type="InterPro" id="IPR016154">
    <property type="entry name" value="Heat_shock_Hsp33_C"/>
</dbReference>
<dbReference type="CDD" id="cd00498">
    <property type="entry name" value="Hsp33"/>
    <property type="match status" value="1"/>
</dbReference>
<evidence type="ECO:0000256" key="1">
    <source>
        <dbReference type="ARBA" id="ARBA00022490"/>
    </source>
</evidence>
<evidence type="ECO:0000256" key="4">
    <source>
        <dbReference type="ARBA" id="ARBA00023186"/>
    </source>
</evidence>
<keyword evidence="1 6" id="KW-0963">Cytoplasm</keyword>
<evidence type="ECO:0000313" key="8">
    <source>
        <dbReference type="Proteomes" id="UP000199006"/>
    </source>
</evidence>
<sequence>MEDYLVRAMTTNKELRILAASSTNVVAEAQQKHQTTPVATAALGRTITGALLTGSLVKSGDEVVLKIDGDGPAGKIIADANQKGEVRGYIQNPQLDFYKNSQGKLDVARAVGKGQLSITKIMSLKEPYTGSVPLISGEIGEDLTYYFTASEQVPSAVGLGVLVDTDLSVKSAGGFLIQLLPDASEETITLLEKNLAKLNSVSALIEDGLSPEEIIELLVGELDYRVMARKEIKFKCRCSRERSYTLVAGLGKQEIEETLAAEGKIEVRCHFCNESYVFSGQEIKKLLAELDEQEN</sequence>
<dbReference type="Gene3D" id="3.55.30.10">
    <property type="entry name" value="Hsp33 domain"/>
    <property type="match status" value="1"/>
</dbReference>
<dbReference type="Pfam" id="PF01430">
    <property type="entry name" value="HSP33"/>
    <property type="match status" value="1"/>
</dbReference>
<comment type="function">
    <text evidence="6">Redox regulated molecular chaperone. Protects both thermally unfolding and oxidatively damaged proteins from irreversible aggregation. Plays an important role in the bacterial defense system toward oxidative stress.</text>
</comment>
<dbReference type="SUPFAM" id="SSF118352">
    <property type="entry name" value="HSP33 redox switch-like"/>
    <property type="match status" value="1"/>
</dbReference>
<name>A0A1I4H8I7_9FIRM</name>
<comment type="subcellular location">
    <subcellularLocation>
        <location evidence="6">Cytoplasm</location>
    </subcellularLocation>
</comment>
<dbReference type="PIRSF" id="PIRSF005261">
    <property type="entry name" value="Heat_shock_Hsp33"/>
    <property type="match status" value="1"/>
</dbReference>
<dbReference type="GO" id="GO:0005737">
    <property type="term" value="C:cytoplasm"/>
    <property type="evidence" value="ECO:0007669"/>
    <property type="project" value="UniProtKB-SubCell"/>
</dbReference>
<evidence type="ECO:0000313" key="7">
    <source>
        <dbReference type="EMBL" id="SFL38554.1"/>
    </source>
</evidence>
<accession>A0A1I4H8I7</accession>
<protein>
    <recommendedName>
        <fullName evidence="6">33 kDa chaperonin</fullName>
    </recommendedName>
    <alternativeName>
        <fullName evidence="6">Heat shock protein 33 homolog</fullName>
        <shortName evidence="6">HSP33</shortName>
    </alternativeName>
</protein>